<dbReference type="EMBL" id="JACJQL010000090">
    <property type="protein sequence ID" value="MBD2255363.1"/>
    <property type="molecule type" value="Genomic_DNA"/>
</dbReference>
<dbReference type="SUPFAM" id="SSF55729">
    <property type="entry name" value="Acyl-CoA N-acyltransferases (Nat)"/>
    <property type="match status" value="1"/>
</dbReference>
<dbReference type="Gene3D" id="3.40.630.30">
    <property type="match status" value="1"/>
</dbReference>
<dbReference type="Pfam" id="PF00583">
    <property type="entry name" value="Acetyltransf_1"/>
    <property type="match status" value="1"/>
</dbReference>
<keyword evidence="3" id="KW-1185">Reference proteome</keyword>
<dbReference type="PROSITE" id="PS51186">
    <property type="entry name" value="GNAT"/>
    <property type="match status" value="1"/>
</dbReference>
<dbReference type="Proteomes" id="UP000621307">
    <property type="component" value="Unassembled WGS sequence"/>
</dbReference>
<comment type="caution">
    <text evidence="2">The sequence shown here is derived from an EMBL/GenBank/DDBJ whole genome shotgun (WGS) entry which is preliminary data.</text>
</comment>
<protein>
    <submittedName>
        <fullName evidence="2">GNAT family N-acetyltransferase</fullName>
    </submittedName>
</protein>
<evidence type="ECO:0000259" key="1">
    <source>
        <dbReference type="PROSITE" id="PS51186"/>
    </source>
</evidence>
<organism evidence="2 3">
    <name type="scientific">Nostoc parmelioides FACHB-3921</name>
    <dbReference type="NCBI Taxonomy" id="2692909"/>
    <lineage>
        <taxon>Bacteria</taxon>
        <taxon>Bacillati</taxon>
        <taxon>Cyanobacteriota</taxon>
        <taxon>Cyanophyceae</taxon>
        <taxon>Nostocales</taxon>
        <taxon>Nostocaceae</taxon>
        <taxon>Nostoc</taxon>
    </lineage>
</organism>
<dbReference type="CDD" id="cd04301">
    <property type="entry name" value="NAT_SF"/>
    <property type="match status" value="1"/>
</dbReference>
<dbReference type="InterPro" id="IPR000182">
    <property type="entry name" value="GNAT_dom"/>
</dbReference>
<feature type="domain" description="N-acetyltransferase" evidence="1">
    <location>
        <begin position="11"/>
        <end position="153"/>
    </location>
</feature>
<proteinExistence type="predicted"/>
<accession>A0ABR8BN51</accession>
<name>A0ABR8BN51_9NOSO</name>
<evidence type="ECO:0000313" key="2">
    <source>
        <dbReference type="EMBL" id="MBD2255363.1"/>
    </source>
</evidence>
<evidence type="ECO:0000313" key="3">
    <source>
        <dbReference type="Proteomes" id="UP000621307"/>
    </source>
</evidence>
<gene>
    <name evidence="2" type="ORF">H6G14_29555</name>
</gene>
<dbReference type="InterPro" id="IPR016181">
    <property type="entry name" value="Acyl_CoA_acyltransferase"/>
</dbReference>
<reference evidence="2 3" key="1">
    <citation type="journal article" date="2020" name="ISME J.">
        <title>Comparative genomics reveals insights into cyanobacterial evolution and habitat adaptation.</title>
        <authorList>
            <person name="Chen M.Y."/>
            <person name="Teng W.K."/>
            <person name="Zhao L."/>
            <person name="Hu C.X."/>
            <person name="Zhou Y.K."/>
            <person name="Han B.P."/>
            <person name="Song L.R."/>
            <person name="Shu W.S."/>
        </authorList>
    </citation>
    <scope>NUCLEOTIDE SEQUENCE [LARGE SCALE GENOMIC DNA]</scope>
    <source>
        <strain evidence="2 3">FACHB-3921</strain>
    </source>
</reference>
<sequence>MAHSTILSPDYTLRQAKLRDIWLIIFLIFKARLDPTQMNWQQFLVIEYHGSLVAFGQLRNYYLAQEIGGLYVSPNFRNQGLGTFLIKNLVIQGNQPLYLKCLKKELVNFYAKRSFTVVTYEDLPKSLKSKFFLSQLRKKIFNGFVVYMKYKEI</sequence>
<dbReference type="RefSeq" id="WP_190572177.1">
    <property type="nucleotide sequence ID" value="NZ_JACJQL010000090.1"/>
</dbReference>